<dbReference type="FunFam" id="1.20.1250.20:FF:000095">
    <property type="entry name" value="Alpha-ketoglutarate permease"/>
    <property type="match status" value="1"/>
</dbReference>
<keyword evidence="3" id="KW-0813">Transport</keyword>
<keyword evidence="8" id="KW-1133">Transmembrane helix</keyword>
<feature type="domain" description="Major facilitator superfamily (MFS) profile" evidence="12">
    <location>
        <begin position="17"/>
        <end position="423"/>
    </location>
</feature>
<protein>
    <recommendedName>
        <fullName evidence="11">Alpha-ketoglutarate permease</fullName>
    </recommendedName>
</protein>
<dbReference type="AlphaFoldDB" id="A0A099N3G3"/>
<name>A0A099N3G3_PSEDL</name>
<comment type="subcellular location">
    <subcellularLocation>
        <location evidence="1">Cell inner membrane</location>
        <topology evidence="1">Multi-pass membrane protein</topology>
    </subcellularLocation>
</comment>
<dbReference type="Pfam" id="PF07690">
    <property type="entry name" value="MFS_1"/>
    <property type="match status" value="1"/>
</dbReference>
<sequence>MTSTYYTGEERSKRIFAIVGASSGNLVEWFDFYVYAFCAIYFAPAFFPSDDPTVQLLNTAGVFAAGFLMRPIGGWIFGRLADRHGRKNSLMISVLMMCFGSLMIACLPTYASIGTWAPALLLLARLIQGLSVGGEYGTTATYMSEVALRGQRGFFASFQYVTLIGGQLLAVLVVVILQQLLTEEELRAWGWRIPFVVGAIAALISLMLRRSLHETSSAETRQDKDAGTIKGLFRDHAAAFITVLGYTAGGSLIFYTFTTYMQKYLVNTAGMTAKNASYVMTGALFLFMVLQPFFGMLSDRIGRRNSMMLFGALGTLFTVPLLMALKTVSSPFMAFVLISLALCIVSFYTSISGLVKAEMFPPQVRALGVGLAYAVANAAFGGSAEYVALGLKTLGMENTFYWYVTAMMAIAFLFSLRLPKQAAYLHHDN</sequence>
<dbReference type="InterPro" id="IPR005829">
    <property type="entry name" value="Sugar_transporter_CS"/>
</dbReference>
<reference evidence="13 14" key="1">
    <citation type="submission" date="2017-09" db="EMBL/GenBank/DDBJ databases">
        <authorList>
            <person name="Ehlers B."/>
            <person name="Leendertz F.H."/>
        </authorList>
    </citation>
    <scope>NUCLEOTIDE SEQUENCE [LARGE SCALE GENOMIC DNA]</scope>
    <source>
        <strain evidence="13 14">DJ-1</strain>
    </source>
</reference>
<dbReference type="InterPro" id="IPR004736">
    <property type="entry name" value="MHS_symport"/>
</dbReference>
<keyword evidence="4" id="KW-1003">Cell membrane</keyword>
<dbReference type="SUPFAM" id="SSF103473">
    <property type="entry name" value="MFS general substrate transporter"/>
    <property type="match status" value="1"/>
</dbReference>
<dbReference type="RefSeq" id="WP_013974043.1">
    <property type="nucleotide sequence ID" value="NZ_CP010359.1"/>
</dbReference>
<evidence type="ECO:0000259" key="12">
    <source>
        <dbReference type="PROSITE" id="PS50850"/>
    </source>
</evidence>
<dbReference type="InterPro" id="IPR020846">
    <property type="entry name" value="MFS_dom"/>
</dbReference>
<dbReference type="NCBIfam" id="NF007710">
    <property type="entry name" value="PRK10406.1"/>
    <property type="match status" value="1"/>
</dbReference>
<evidence type="ECO:0000256" key="9">
    <source>
        <dbReference type="ARBA" id="ARBA00023136"/>
    </source>
</evidence>
<evidence type="ECO:0000256" key="10">
    <source>
        <dbReference type="ARBA" id="ARBA00058957"/>
    </source>
</evidence>
<dbReference type="InterPro" id="IPR036259">
    <property type="entry name" value="MFS_trans_sf"/>
</dbReference>
<dbReference type="KEGG" id="ppj:RK21_00250"/>
<proteinExistence type="inferred from homology"/>
<comment type="function">
    <text evidence="10">Uptake of alpha-ketoglutarate across the boundary membrane with the concomitant import of a cation (symport system).</text>
</comment>
<evidence type="ECO:0000313" key="13">
    <source>
        <dbReference type="EMBL" id="PBJ95375.1"/>
    </source>
</evidence>
<dbReference type="InterPro" id="IPR005828">
    <property type="entry name" value="MFS_sugar_transport-like"/>
</dbReference>
<evidence type="ECO:0000256" key="7">
    <source>
        <dbReference type="ARBA" id="ARBA00022847"/>
    </source>
</evidence>
<accession>A0A099N3G3</accession>
<dbReference type="NCBIfam" id="TIGR00883">
    <property type="entry name" value="2A0106"/>
    <property type="match status" value="1"/>
</dbReference>
<dbReference type="InterPro" id="IPR051084">
    <property type="entry name" value="H+-coupled_symporters"/>
</dbReference>
<dbReference type="PANTHER" id="PTHR43528:SF1">
    <property type="entry name" value="ALPHA-KETOGLUTARATE PERMEASE"/>
    <property type="match status" value="1"/>
</dbReference>
<dbReference type="InterPro" id="IPR011701">
    <property type="entry name" value="MFS"/>
</dbReference>
<dbReference type="EMBL" id="NTME01000009">
    <property type="protein sequence ID" value="PBJ95375.1"/>
    <property type="molecule type" value="Genomic_DNA"/>
</dbReference>
<dbReference type="Pfam" id="PF00083">
    <property type="entry name" value="Sugar_tr"/>
    <property type="match status" value="1"/>
</dbReference>
<keyword evidence="9" id="KW-0472">Membrane</keyword>
<evidence type="ECO:0000256" key="8">
    <source>
        <dbReference type="ARBA" id="ARBA00022989"/>
    </source>
</evidence>
<keyword evidence="7" id="KW-0769">Symport</keyword>
<comment type="caution">
    <text evidence="13">The sequence shown here is derived from an EMBL/GenBank/DDBJ whole genome shotgun (WGS) entry which is preliminary data.</text>
</comment>
<dbReference type="Proteomes" id="UP000218102">
    <property type="component" value="Unassembled WGS sequence"/>
</dbReference>
<gene>
    <name evidence="13" type="ORF">CMV24_11930</name>
</gene>
<evidence type="ECO:0000256" key="4">
    <source>
        <dbReference type="ARBA" id="ARBA00022475"/>
    </source>
</evidence>
<evidence type="ECO:0000313" key="14">
    <source>
        <dbReference type="Proteomes" id="UP000218102"/>
    </source>
</evidence>
<keyword evidence="5" id="KW-0997">Cell inner membrane</keyword>
<evidence type="ECO:0000256" key="6">
    <source>
        <dbReference type="ARBA" id="ARBA00022692"/>
    </source>
</evidence>
<comment type="similarity">
    <text evidence="2">Belongs to the major facilitator superfamily. Metabolite:H+ Symporter (MHS) family (TC 2.A.1.6) family.</text>
</comment>
<dbReference type="Gene3D" id="1.20.1250.20">
    <property type="entry name" value="MFS general substrate transporter like domains"/>
    <property type="match status" value="1"/>
</dbReference>
<dbReference type="CDD" id="cd17367">
    <property type="entry name" value="MFS_KgtP"/>
    <property type="match status" value="1"/>
</dbReference>
<organism evidence="13 14">
    <name type="scientific">Pseudomonas plecoglossicida</name>
    <dbReference type="NCBI Taxonomy" id="70775"/>
    <lineage>
        <taxon>Bacteria</taxon>
        <taxon>Pseudomonadati</taxon>
        <taxon>Pseudomonadota</taxon>
        <taxon>Gammaproteobacteria</taxon>
        <taxon>Pseudomonadales</taxon>
        <taxon>Pseudomonadaceae</taxon>
        <taxon>Pseudomonas</taxon>
    </lineage>
</organism>
<dbReference type="GO" id="GO:0015293">
    <property type="term" value="F:symporter activity"/>
    <property type="evidence" value="ECO:0007669"/>
    <property type="project" value="UniProtKB-KW"/>
</dbReference>
<dbReference type="PROSITE" id="PS00217">
    <property type="entry name" value="SUGAR_TRANSPORT_2"/>
    <property type="match status" value="1"/>
</dbReference>
<keyword evidence="6" id="KW-0812">Transmembrane</keyword>
<dbReference type="PROSITE" id="PS50850">
    <property type="entry name" value="MFS"/>
    <property type="match status" value="1"/>
</dbReference>
<dbReference type="PANTHER" id="PTHR43528">
    <property type="entry name" value="ALPHA-KETOGLUTARATE PERMEASE"/>
    <property type="match status" value="1"/>
</dbReference>
<evidence type="ECO:0000256" key="2">
    <source>
        <dbReference type="ARBA" id="ARBA00008240"/>
    </source>
</evidence>
<evidence type="ECO:0000256" key="1">
    <source>
        <dbReference type="ARBA" id="ARBA00004429"/>
    </source>
</evidence>
<evidence type="ECO:0000256" key="5">
    <source>
        <dbReference type="ARBA" id="ARBA00022519"/>
    </source>
</evidence>
<dbReference type="GO" id="GO:0005886">
    <property type="term" value="C:plasma membrane"/>
    <property type="evidence" value="ECO:0007669"/>
    <property type="project" value="UniProtKB-SubCell"/>
</dbReference>
<dbReference type="STRING" id="1215115.GCA_000688275_02001"/>
<evidence type="ECO:0000256" key="11">
    <source>
        <dbReference type="ARBA" id="ARBA00069296"/>
    </source>
</evidence>
<evidence type="ECO:0000256" key="3">
    <source>
        <dbReference type="ARBA" id="ARBA00022448"/>
    </source>
</evidence>